<dbReference type="GO" id="GO:0012505">
    <property type="term" value="C:endomembrane system"/>
    <property type="evidence" value="ECO:0000318"/>
    <property type="project" value="GO_Central"/>
</dbReference>
<comment type="similarity">
    <text evidence="1">Belongs to the small GTPase superfamily. Rab family.</text>
</comment>
<dbReference type="InterPro" id="IPR005225">
    <property type="entry name" value="Small_GTP-bd"/>
</dbReference>
<dbReference type="OrthoDB" id="9989112at2759"/>
<dbReference type="STRING" id="5888.A0DW06"/>
<dbReference type="PROSITE" id="PS51420">
    <property type="entry name" value="RHO"/>
    <property type="match status" value="1"/>
</dbReference>
<dbReference type="InterPro" id="IPR050305">
    <property type="entry name" value="Small_GTPase_Rab"/>
</dbReference>
<dbReference type="Proteomes" id="UP000000600">
    <property type="component" value="Unassembled WGS sequence"/>
</dbReference>
<gene>
    <name evidence="6" type="ORF">GSPATT00020876001</name>
</gene>
<dbReference type="PROSITE" id="PS51419">
    <property type="entry name" value="RAB"/>
    <property type="match status" value="1"/>
</dbReference>
<dbReference type="RefSeq" id="XP_001454620.1">
    <property type="nucleotide sequence ID" value="XM_001454583.2"/>
</dbReference>
<dbReference type="SUPFAM" id="SSF52540">
    <property type="entry name" value="P-loop containing nucleoside triphosphate hydrolases"/>
    <property type="match status" value="1"/>
</dbReference>
<dbReference type="FunFam" id="3.40.50.300:FF:002303">
    <property type="entry name" value="Rab_A02 protein"/>
    <property type="match status" value="1"/>
</dbReference>
<dbReference type="InterPro" id="IPR001806">
    <property type="entry name" value="Small_GTPase"/>
</dbReference>
<dbReference type="HOGENOM" id="CLU_041217_10_7_1"/>
<accession>A0DW06</accession>
<dbReference type="PANTHER" id="PTHR47980">
    <property type="entry name" value="LD44762P"/>
    <property type="match status" value="1"/>
</dbReference>
<evidence type="ECO:0000256" key="3">
    <source>
        <dbReference type="ARBA" id="ARBA00023134"/>
    </source>
</evidence>
<dbReference type="SMART" id="SM00174">
    <property type="entry name" value="RHO"/>
    <property type="match status" value="1"/>
</dbReference>
<keyword evidence="7" id="KW-1185">Reference proteome</keyword>
<dbReference type="KEGG" id="ptm:GSPATT00020876001"/>
<dbReference type="EMBL" id="CT868607">
    <property type="protein sequence ID" value="CAK87223.1"/>
    <property type="molecule type" value="Genomic_DNA"/>
</dbReference>
<dbReference type="GO" id="GO:0005525">
    <property type="term" value="F:GTP binding"/>
    <property type="evidence" value="ECO:0007669"/>
    <property type="project" value="UniProtKB-KW"/>
</dbReference>
<dbReference type="AlphaFoldDB" id="A0DW06"/>
<dbReference type="InterPro" id="IPR027417">
    <property type="entry name" value="P-loop_NTPase"/>
</dbReference>
<dbReference type="PROSITE" id="PS51421">
    <property type="entry name" value="RAS"/>
    <property type="match status" value="1"/>
</dbReference>
<dbReference type="GeneID" id="5040405"/>
<dbReference type="Pfam" id="PF00071">
    <property type="entry name" value="Ras"/>
    <property type="match status" value="1"/>
</dbReference>
<dbReference type="PRINTS" id="PR00449">
    <property type="entry name" value="RASTRNSFRMNG"/>
</dbReference>
<feature type="compositionally biased region" description="Polar residues" evidence="5">
    <location>
        <begin position="201"/>
        <end position="211"/>
    </location>
</feature>
<proteinExistence type="inferred from homology"/>
<dbReference type="SMART" id="SM00176">
    <property type="entry name" value="RAN"/>
    <property type="match status" value="1"/>
</dbReference>
<keyword evidence="3" id="KW-0342">GTP-binding</keyword>
<evidence type="ECO:0000256" key="5">
    <source>
        <dbReference type="SAM" id="MobiDB-lite"/>
    </source>
</evidence>
<evidence type="ECO:0000256" key="4">
    <source>
        <dbReference type="ARBA" id="ARBA00023288"/>
    </source>
</evidence>
<keyword evidence="2" id="KW-0547">Nucleotide-binding</keyword>
<dbReference type="SMART" id="SM00175">
    <property type="entry name" value="RAB"/>
    <property type="match status" value="1"/>
</dbReference>
<protein>
    <submittedName>
        <fullName evidence="6">Uncharacterized protein</fullName>
    </submittedName>
</protein>
<feature type="region of interest" description="Disordered" evidence="5">
    <location>
        <begin position="168"/>
        <end position="220"/>
    </location>
</feature>
<feature type="compositionally biased region" description="Polar residues" evidence="5">
    <location>
        <begin position="174"/>
        <end position="184"/>
    </location>
</feature>
<dbReference type="GO" id="GO:0006886">
    <property type="term" value="P:intracellular protein transport"/>
    <property type="evidence" value="ECO:0000318"/>
    <property type="project" value="GO_Central"/>
</dbReference>
<dbReference type="GO" id="GO:0003924">
    <property type="term" value="F:GTPase activity"/>
    <property type="evidence" value="ECO:0000318"/>
    <property type="project" value="GO_Central"/>
</dbReference>
<dbReference type="InParanoid" id="A0DW06"/>
<evidence type="ECO:0000256" key="1">
    <source>
        <dbReference type="ARBA" id="ARBA00006270"/>
    </source>
</evidence>
<dbReference type="SMART" id="SM00173">
    <property type="entry name" value="RAS"/>
    <property type="match status" value="1"/>
</dbReference>
<feature type="compositionally biased region" description="Low complexity" evidence="5">
    <location>
        <begin position="185"/>
        <end position="200"/>
    </location>
</feature>
<evidence type="ECO:0000313" key="6">
    <source>
        <dbReference type="EMBL" id="CAK87223.1"/>
    </source>
</evidence>
<dbReference type="eggNOG" id="KOG0084">
    <property type="taxonomic scope" value="Eukaryota"/>
</dbReference>
<evidence type="ECO:0000256" key="2">
    <source>
        <dbReference type="ARBA" id="ARBA00022741"/>
    </source>
</evidence>
<reference evidence="6 7" key="1">
    <citation type="journal article" date="2006" name="Nature">
        <title>Global trends of whole-genome duplications revealed by the ciliate Paramecium tetraurelia.</title>
        <authorList>
            <consortium name="Genoscope"/>
            <person name="Aury J.-M."/>
            <person name="Jaillon O."/>
            <person name="Duret L."/>
            <person name="Noel B."/>
            <person name="Jubin C."/>
            <person name="Porcel B.M."/>
            <person name="Segurens B."/>
            <person name="Daubin V."/>
            <person name="Anthouard V."/>
            <person name="Aiach N."/>
            <person name="Arnaiz O."/>
            <person name="Billaut A."/>
            <person name="Beisson J."/>
            <person name="Blanc I."/>
            <person name="Bouhouche K."/>
            <person name="Camara F."/>
            <person name="Duharcourt S."/>
            <person name="Guigo R."/>
            <person name="Gogendeau D."/>
            <person name="Katinka M."/>
            <person name="Keller A.-M."/>
            <person name="Kissmehl R."/>
            <person name="Klotz C."/>
            <person name="Koll F."/>
            <person name="Le Moue A."/>
            <person name="Lepere C."/>
            <person name="Malinsky S."/>
            <person name="Nowacki M."/>
            <person name="Nowak J.K."/>
            <person name="Plattner H."/>
            <person name="Poulain J."/>
            <person name="Ruiz F."/>
            <person name="Serrano V."/>
            <person name="Zagulski M."/>
            <person name="Dessen P."/>
            <person name="Betermier M."/>
            <person name="Weissenbach J."/>
            <person name="Scarpelli C."/>
            <person name="Schachter V."/>
            <person name="Sperling L."/>
            <person name="Meyer E."/>
            <person name="Cohen J."/>
            <person name="Wincker P."/>
        </authorList>
    </citation>
    <scope>NUCLEOTIDE SEQUENCE [LARGE SCALE GENOMIC DNA]</scope>
    <source>
        <strain evidence="6 7">Stock d4-2</strain>
    </source>
</reference>
<dbReference type="OMA" id="FANGIFP"/>
<dbReference type="NCBIfam" id="TIGR00231">
    <property type="entry name" value="small_GTP"/>
    <property type="match status" value="1"/>
</dbReference>
<name>A0DW06_PARTE</name>
<keyword evidence="4" id="KW-0449">Lipoprotein</keyword>
<organism evidence="6 7">
    <name type="scientific">Paramecium tetraurelia</name>
    <dbReference type="NCBI Taxonomy" id="5888"/>
    <lineage>
        <taxon>Eukaryota</taxon>
        <taxon>Sar</taxon>
        <taxon>Alveolata</taxon>
        <taxon>Ciliophora</taxon>
        <taxon>Intramacronucleata</taxon>
        <taxon>Oligohymenophorea</taxon>
        <taxon>Peniculida</taxon>
        <taxon>Parameciidae</taxon>
        <taxon>Paramecium</taxon>
    </lineage>
</organism>
<evidence type="ECO:0000313" key="7">
    <source>
        <dbReference type="Proteomes" id="UP000000600"/>
    </source>
</evidence>
<dbReference type="Gene3D" id="3.40.50.300">
    <property type="entry name" value="P-loop containing nucleotide triphosphate hydrolases"/>
    <property type="match status" value="1"/>
</dbReference>
<sequence length="220" mass="24729">MIKEYDYLFKLVIIGNSGVGKSSLLLRFADDQFSESYLTTIGVDFRFRTLPIDGKNVKLQIWDTAGQERFRTITSAYYKGADGIVMVYDVTQGQSFDDIDKFWLHEVESYGEKNVQLLIIGNKNDLDEQKQVETSKAEEYCKSHNMLFMESDHVNNAFLELSRKLMAKKDASQPPKSTNVTSNASQQSQSRGVTSSSGSQLNKLSANTSNQKKQKDGGCC</sequence>